<dbReference type="InterPro" id="IPR036291">
    <property type="entry name" value="NAD(P)-bd_dom_sf"/>
</dbReference>
<dbReference type="Pfam" id="PF01408">
    <property type="entry name" value="GFO_IDH_MocA"/>
    <property type="match status" value="1"/>
</dbReference>
<dbReference type="GO" id="GO:0000166">
    <property type="term" value="F:nucleotide binding"/>
    <property type="evidence" value="ECO:0007669"/>
    <property type="project" value="InterPro"/>
</dbReference>
<comment type="caution">
    <text evidence="2">The sequence shown here is derived from an EMBL/GenBank/DDBJ whole genome shotgun (WGS) entry which is preliminary data.</text>
</comment>
<dbReference type="AlphaFoldDB" id="A6DSW0"/>
<reference evidence="2 3" key="1">
    <citation type="journal article" date="2010" name="J. Bacteriol.">
        <title>Genome sequence of Lentisphaera araneosa HTCC2155T, the type species of the order Lentisphaerales in the phylum Lentisphaerae.</title>
        <authorList>
            <person name="Thrash J.C."/>
            <person name="Cho J.C."/>
            <person name="Vergin K.L."/>
            <person name="Morris R.M."/>
            <person name="Giovannoni S.J."/>
        </authorList>
    </citation>
    <scope>NUCLEOTIDE SEQUENCE [LARGE SCALE GENOMIC DNA]</scope>
    <source>
        <strain evidence="2 3">HTCC2155</strain>
    </source>
</reference>
<gene>
    <name evidence="2" type="ORF">LNTAR_24763</name>
</gene>
<feature type="domain" description="Gfo/Idh/MocA-like oxidoreductase N-terminal" evidence="1">
    <location>
        <begin position="37"/>
        <end position="168"/>
    </location>
</feature>
<dbReference type="InterPro" id="IPR050463">
    <property type="entry name" value="Gfo/Idh/MocA_oxidrdct_glycsds"/>
</dbReference>
<evidence type="ECO:0000313" key="3">
    <source>
        <dbReference type="Proteomes" id="UP000004947"/>
    </source>
</evidence>
<protein>
    <submittedName>
        <fullName evidence="2">Probable oxidoreductase</fullName>
    </submittedName>
</protein>
<dbReference type="PANTHER" id="PTHR43818:SF5">
    <property type="entry name" value="OXIDOREDUCTASE FAMILY PROTEIN"/>
    <property type="match status" value="1"/>
</dbReference>
<dbReference type="EMBL" id="ABCK01000033">
    <property type="protein sequence ID" value="EDM25250.1"/>
    <property type="molecule type" value="Genomic_DNA"/>
</dbReference>
<dbReference type="SUPFAM" id="SSF51735">
    <property type="entry name" value="NAD(P)-binding Rossmann-fold domains"/>
    <property type="match status" value="1"/>
</dbReference>
<dbReference type="PANTHER" id="PTHR43818">
    <property type="entry name" value="BCDNA.GH03377"/>
    <property type="match status" value="1"/>
</dbReference>
<dbReference type="OrthoDB" id="127583at2"/>
<proteinExistence type="predicted"/>
<dbReference type="RefSeq" id="WP_007280919.1">
    <property type="nucleotide sequence ID" value="NZ_ABCK01000033.1"/>
</dbReference>
<dbReference type="SUPFAM" id="SSF55347">
    <property type="entry name" value="Glyceraldehyde-3-phosphate dehydrogenase-like, C-terminal domain"/>
    <property type="match status" value="1"/>
</dbReference>
<dbReference type="Proteomes" id="UP000004947">
    <property type="component" value="Unassembled WGS sequence"/>
</dbReference>
<dbReference type="Gene3D" id="3.40.50.720">
    <property type="entry name" value="NAD(P)-binding Rossmann-like Domain"/>
    <property type="match status" value="1"/>
</dbReference>
<sequence length="425" mass="47689">MDSLNRRNFVKGATILGAASSVNAFEINKNVGNDKPLKIALIGCGGRGTGAAMQALKVRKGVQLVAVADAFQDKAEAVFKRLSRHPQSKVTKENVFHGFDAYKKAIDSDCDLVILTTPPHFRPIHLEYAVGKNKHIFMEKPVAVDGPGIRSVIKSSKLAKEKGLMLACGLQRHHQFDYRESIQRCQNGDIGNFQYAKVYWNSGGVWTRKRQEGMSEMEYQMKNWYYFNWLCGDHIVEQHIHNLDVINWLKGTHPVSCSGMGGRQVRTGNEHGEIYDHFCTEYQYEDGTQMFSQARHIKGCNNAVEEIAYGDKGTCEFKRHQITGATDWKFKGKRVSGHQQEWYHLIEALDKGQVYNEGITGAEATLTAIMGRMANYSGKTVTWEQALNSKETLAPDAYTWTGTPPTVPNADGSYKIPTPGRYKVI</sequence>
<dbReference type="eggNOG" id="COG0673">
    <property type="taxonomic scope" value="Bacteria"/>
</dbReference>
<evidence type="ECO:0000259" key="1">
    <source>
        <dbReference type="Pfam" id="PF01408"/>
    </source>
</evidence>
<accession>A6DSW0</accession>
<dbReference type="Gene3D" id="3.30.360.10">
    <property type="entry name" value="Dihydrodipicolinate Reductase, domain 2"/>
    <property type="match status" value="1"/>
</dbReference>
<keyword evidence="3" id="KW-1185">Reference proteome</keyword>
<evidence type="ECO:0000313" key="2">
    <source>
        <dbReference type="EMBL" id="EDM25250.1"/>
    </source>
</evidence>
<dbReference type="InterPro" id="IPR000683">
    <property type="entry name" value="Gfo/Idh/MocA-like_OxRdtase_N"/>
</dbReference>
<organism evidence="2 3">
    <name type="scientific">Lentisphaera araneosa HTCC2155</name>
    <dbReference type="NCBI Taxonomy" id="313628"/>
    <lineage>
        <taxon>Bacteria</taxon>
        <taxon>Pseudomonadati</taxon>
        <taxon>Lentisphaerota</taxon>
        <taxon>Lentisphaeria</taxon>
        <taxon>Lentisphaerales</taxon>
        <taxon>Lentisphaeraceae</taxon>
        <taxon>Lentisphaera</taxon>
    </lineage>
</organism>
<name>A6DSW0_9BACT</name>
<dbReference type="STRING" id="313628.LNTAR_24763"/>